<keyword evidence="1" id="KW-0812">Transmembrane</keyword>
<dbReference type="AlphaFoldDB" id="A0A4X2L831"/>
<feature type="transmembrane region" description="Helical" evidence="1">
    <location>
        <begin position="132"/>
        <end position="154"/>
    </location>
</feature>
<evidence type="ECO:0008006" key="4">
    <source>
        <dbReference type="Google" id="ProtNLM"/>
    </source>
</evidence>
<dbReference type="PANTHER" id="PTHR16103:SF0">
    <property type="entry name" value="TRANSMEMBRANE PROTEIN 140"/>
    <property type="match status" value="1"/>
</dbReference>
<feature type="transmembrane region" description="Helical" evidence="1">
    <location>
        <begin position="100"/>
        <end position="120"/>
    </location>
</feature>
<name>A0A4X2L831_VOMUR</name>
<reference evidence="3" key="1">
    <citation type="submission" date="2018-12" db="EMBL/GenBank/DDBJ databases">
        <authorList>
            <person name="Yazar S."/>
        </authorList>
    </citation>
    <scope>NUCLEOTIDE SEQUENCE [LARGE SCALE GENOMIC DNA]</scope>
</reference>
<feature type="transmembrane region" description="Helical" evidence="1">
    <location>
        <begin position="26"/>
        <end position="48"/>
    </location>
</feature>
<dbReference type="CTD" id="55281"/>
<protein>
    <recommendedName>
        <fullName evidence="4">Transmembrane protein 140</fullName>
    </recommendedName>
</protein>
<gene>
    <name evidence="2" type="primary">TMEM140</name>
</gene>
<evidence type="ECO:0000256" key="1">
    <source>
        <dbReference type="SAM" id="Phobius"/>
    </source>
</evidence>
<proteinExistence type="predicted"/>
<reference evidence="2" key="2">
    <citation type="submission" date="2025-08" db="UniProtKB">
        <authorList>
            <consortium name="Ensembl"/>
        </authorList>
    </citation>
    <scope>IDENTIFICATION</scope>
</reference>
<feature type="transmembrane region" description="Helical" evidence="1">
    <location>
        <begin position="166"/>
        <end position="184"/>
    </location>
</feature>
<reference evidence="2" key="3">
    <citation type="submission" date="2025-09" db="UniProtKB">
        <authorList>
            <consortium name="Ensembl"/>
        </authorList>
    </citation>
    <scope>IDENTIFICATION</scope>
</reference>
<dbReference type="STRING" id="29139.ENSVURP00010017850"/>
<dbReference type="GeneTree" id="ENSGT00390000014089"/>
<accession>A0A4X2L831</accession>
<dbReference type="OMA" id="DQLLFMS"/>
<keyword evidence="3" id="KW-1185">Reference proteome</keyword>
<dbReference type="Pfam" id="PF14985">
    <property type="entry name" value="TM140"/>
    <property type="match status" value="1"/>
</dbReference>
<dbReference type="GeneID" id="114028147"/>
<keyword evidence="1" id="KW-0472">Membrane</keyword>
<evidence type="ECO:0000313" key="3">
    <source>
        <dbReference type="Proteomes" id="UP000314987"/>
    </source>
</evidence>
<sequence>MSSGKLLLRKVGGVKMVTMKSKGCKLFLSLSTAILITAVISLLLYALIWKSGNLVDLPTMKIGFYNFCLWNESTHSLRCHQFPELEEMRVSQVGIALARLGVYGALVLALFAFLPLLLAWCYDNEDKWNLTVVLLGASAGLLLGGLLLFLSYTSQWIKPSMLGAEFLALTGAEVMLLILLLIIVKYPLAYERNRLEPQGTKTYIYREGSPTSMALLGIDINPNKFSKDHWECVRDIPVHLPFSPKESWGG</sequence>
<dbReference type="InterPro" id="IPR028038">
    <property type="entry name" value="TM140"/>
</dbReference>
<dbReference type="Proteomes" id="UP000314987">
    <property type="component" value="Unassembled WGS sequence"/>
</dbReference>
<keyword evidence="1" id="KW-1133">Transmembrane helix</keyword>
<dbReference type="OrthoDB" id="9898473at2759"/>
<organism evidence="2 3">
    <name type="scientific">Vombatus ursinus</name>
    <name type="common">Common wombat</name>
    <dbReference type="NCBI Taxonomy" id="29139"/>
    <lineage>
        <taxon>Eukaryota</taxon>
        <taxon>Metazoa</taxon>
        <taxon>Chordata</taxon>
        <taxon>Craniata</taxon>
        <taxon>Vertebrata</taxon>
        <taxon>Euteleostomi</taxon>
        <taxon>Mammalia</taxon>
        <taxon>Metatheria</taxon>
        <taxon>Diprotodontia</taxon>
        <taxon>Vombatidae</taxon>
        <taxon>Vombatus</taxon>
    </lineage>
</organism>
<evidence type="ECO:0000313" key="2">
    <source>
        <dbReference type="Ensembl" id="ENSVURP00010017850.1"/>
    </source>
</evidence>
<dbReference type="PANTHER" id="PTHR16103">
    <property type="entry name" value="TRANSMEMBRANE PROTEIN 140"/>
    <property type="match status" value="1"/>
</dbReference>
<dbReference type="RefSeq" id="XP_027698167.1">
    <property type="nucleotide sequence ID" value="XM_027842366.1"/>
</dbReference>
<dbReference type="Ensembl" id="ENSVURT00010020272.1">
    <property type="protein sequence ID" value="ENSVURP00010017850.1"/>
    <property type="gene ID" value="ENSVURG00010013640.1"/>
</dbReference>